<organism evidence="2 3">
    <name type="scientific">Mycobacterium phage Kristoff</name>
    <dbReference type="NCBI Taxonomy" id="2517956"/>
    <lineage>
        <taxon>Viruses</taxon>
        <taxon>Duplodnaviria</taxon>
        <taxon>Heunggongvirae</taxon>
        <taxon>Uroviricota</taxon>
        <taxon>Caudoviricetes</taxon>
        <taxon>Fromanvirus</taxon>
        <taxon>Fromanvirus rebeuca</taxon>
    </lineage>
</organism>
<dbReference type="EMBL" id="MK494124">
    <property type="protein sequence ID" value="QBP31951.1"/>
    <property type="molecule type" value="Genomic_DNA"/>
</dbReference>
<dbReference type="Proteomes" id="UP000295299">
    <property type="component" value="Segment"/>
</dbReference>
<reference evidence="2 3" key="1">
    <citation type="submission" date="2019-02" db="EMBL/GenBank/DDBJ databases">
        <authorList>
            <person name="Trepte H.V."/>
            <person name="Ackerson L."/>
            <person name="Cottrell A."/>
            <person name="Drexelius J."/>
            <person name="Eggleston T."/>
            <person name="Schaefer-Sharp M."/>
            <person name="Thorkildsen T."/>
            <person name="Vendrell P."/>
            <person name="Wunderlich H."/>
            <person name="Braley A.B."/>
            <person name="Ettinger W.F."/>
            <person name="Ettinger A.-S.H."/>
            <person name="Anders K.R."/>
            <person name="Garlena R.A."/>
            <person name="Russell D.A."/>
            <person name="Pope W.H."/>
            <person name="Jacobs-Sera D."/>
            <person name="Hendrix R.W."/>
            <person name="Hatfull G.F."/>
        </authorList>
    </citation>
    <scope>NUCLEOTIDE SEQUENCE [LARGE SCALE GENOMIC DNA]</scope>
</reference>
<proteinExistence type="predicted"/>
<feature type="coiled-coil region" evidence="1">
    <location>
        <begin position="16"/>
        <end position="50"/>
    </location>
</feature>
<keyword evidence="1" id="KW-0175">Coiled coil</keyword>
<accession>A0A482JIQ3</accession>
<name>A0A482JIQ3_9CAUD</name>
<evidence type="ECO:0000313" key="2">
    <source>
        <dbReference type="EMBL" id="QBP31951.1"/>
    </source>
</evidence>
<sequence>MKKVRDMTARERDALVRELEVEHRTAVADAARMKRDMRQMAADLEAKEKHIREVADGISILRGTY</sequence>
<evidence type="ECO:0000256" key="1">
    <source>
        <dbReference type="SAM" id="Coils"/>
    </source>
</evidence>
<protein>
    <submittedName>
        <fullName evidence="2">Uncharacterized protein</fullName>
    </submittedName>
</protein>
<evidence type="ECO:0000313" key="3">
    <source>
        <dbReference type="Proteomes" id="UP000295299"/>
    </source>
</evidence>
<gene>
    <name evidence="2" type="primary">1</name>
    <name evidence="2" type="ORF">SEA_KRISTOFF_1</name>
</gene>